<dbReference type="NCBIfam" id="TIGR02532">
    <property type="entry name" value="IV_pilin_GFxxxE"/>
    <property type="match status" value="1"/>
</dbReference>
<sequence length="570" mass="59398">MKKHLLQRGFTLVEMMVSVALFATVISVALPTMIVVMKASARAQALQTTIDNTSFALDAMSRQVRLGKDYRCTDETITPTEWNTVTSEDYHFDEPLDCVNGASTLIFLDQYGTRQAYRFNSASSTLEGWHAGAGSWIPLTSPRVLVDTAKFMVTGAPIYDGVPPLVNFTLRGAAKDEVGAPPFTLSTSMTQYASERSFAMRQLGQGAANINFTAGASLGAALTALDDIDGNGVSDILVGMPGYNGSKGGAQVLFMLPDGNVEGSLLLSEGTNGMPSFSNDSNVGAAVASLGDIDGDDTIEVLIGAPGYATSSGAVYVTTLQDMDTATDTVRITPAGLTQNDAFGASIASLTEGEVVIGAPGDDDACQNCGAIYIAEITASKTLTVITKIATGLSLSLGDAFGSSVAYLGRDFEDRRMLLVGAQSAVCANGNECGAVYLLHLTSANTVDEVTRFASGLLGMPTLNAFAHFGIAVTSAGDLDNDGIRDYIIGAEEQGGTGSVYVLFMNLDETIREYRRVTSGQNGGPALTVGDAYGSALATMGDLNGDLITDFLIGAPGDGNSGAFYVLFGK</sequence>
<evidence type="ECO:0000256" key="1">
    <source>
        <dbReference type="ARBA" id="ARBA00022729"/>
    </source>
</evidence>
<keyword evidence="4" id="KW-0472">Membrane</keyword>
<dbReference type="InterPro" id="IPR028994">
    <property type="entry name" value="Integrin_alpha_N"/>
</dbReference>
<dbReference type="GO" id="GO:0009897">
    <property type="term" value="C:external side of plasma membrane"/>
    <property type="evidence" value="ECO:0007669"/>
    <property type="project" value="TreeGrafter"/>
</dbReference>
<dbReference type="PROSITE" id="PS51470">
    <property type="entry name" value="FG_GAP"/>
    <property type="match status" value="3"/>
</dbReference>
<keyword evidence="1" id="KW-0732">Signal</keyword>
<evidence type="ECO:0000313" key="6">
    <source>
        <dbReference type="Proteomes" id="UP000178794"/>
    </source>
</evidence>
<dbReference type="InterPro" id="IPR013517">
    <property type="entry name" value="FG-GAP"/>
</dbReference>
<proteinExistence type="predicted"/>
<dbReference type="PRINTS" id="PR01185">
    <property type="entry name" value="INTEGRINA"/>
</dbReference>
<organism evidence="5 6">
    <name type="scientific">Candidatus Kaiserbacteria bacterium RIFCSPHIGHO2_02_FULL_50_50</name>
    <dbReference type="NCBI Taxonomy" id="1798492"/>
    <lineage>
        <taxon>Bacteria</taxon>
        <taxon>Candidatus Kaiseribacteriota</taxon>
    </lineage>
</organism>
<dbReference type="PANTHER" id="PTHR23220:SF122">
    <property type="entry name" value="INTEGRIN ALPHA-PS1"/>
    <property type="match status" value="1"/>
</dbReference>
<dbReference type="Gene3D" id="2.130.10.130">
    <property type="entry name" value="Integrin alpha, N-terminal"/>
    <property type="match status" value="3"/>
</dbReference>
<dbReference type="STRING" id="1798492.A3C89_02370"/>
<dbReference type="GO" id="GO:0033627">
    <property type="term" value="P:cell adhesion mediated by integrin"/>
    <property type="evidence" value="ECO:0007669"/>
    <property type="project" value="TreeGrafter"/>
</dbReference>
<evidence type="ECO:0000256" key="3">
    <source>
        <dbReference type="ARBA" id="ARBA00023180"/>
    </source>
</evidence>
<name>A0A1F6DG95_9BACT</name>
<dbReference type="SUPFAM" id="SSF54523">
    <property type="entry name" value="Pili subunits"/>
    <property type="match status" value="1"/>
</dbReference>
<evidence type="ECO:0000256" key="4">
    <source>
        <dbReference type="SAM" id="Phobius"/>
    </source>
</evidence>
<dbReference type="InterPro" id="IPR012902">
    <property type="entry name" value="N_methyl_site"/>
</dbReference>
<dbReference type="Pfam" id="PF14312">
    <property type="entry name" value="FG-GAP_2"/>
    <property type="match status" value="1"/>
</dbReference>
<dbReference type="GO" id="GO:0005178">
    <property type="term" value="F:integrin binding"/>
    <property type="evidence" value="ECO:0007669"/>
    <property type="project" value="TreeGrafter"/>
</dbReference>
<dbReference type="Pfam" id="PF07963">
    <property type="entry name" value="N_methyl"/>
    <property type="match status" value="1"/>
</dbReference>
<feature type="transmembrane region" description="Helical" evidence="4">
    <location>
        <begin position="12"/>
        <end position="37"/>
    </location>
</feature>
<keyword evidence="4" id="KW-0812">Transmembrane</keyword>
<protein>
    <submittedName>
        <fullName evidence="5">Uncharacterized protein</fullName>
    </submittedName>
</protein>
<evidence type="ECO:0000313" key="5">
    <source>
        <dbReference type="EMBL" id="OGG60454.1"/>
    </source>
</evidence>
<reference evidence="5 6" key="1">
    <citation type="journal article" date="2016" name="Nat. Commun.">
        <title>Thousands of microbial genomes shed light on interconnected biogeochemical processes in an aquifer system.</title>
        <authorList>
            <person name="Anantharaman K."/>
            <person name="Brown C.T."/>
            <person name="Hug L.A."/>
            <person name="Sharon I."/>
            <person name="Castelle C.J."/>
            <person name="Probst A.J."/>
            <person name="Thomas B.C."/>
            <person name="Singh A."/>
            <person name="Wilkins M.J."/>
            <person name="Karaoz U."/>
            <person name="Brodie E.L."/>
            <person name="Williams K.H."/>
            <person name="Hubbard S.S."/>
            <person name="Banfield J.F."/>
        </authorList>
    </citation>
    <scope>NUCLEOTIDE SEQUENCE [LARGE SCALE GENOMIC DNA]</scope>
</reference>
<dbReference type="SUPFAM" id="SSF69318">
    <property type="entry name" value="Integrin alpha N-terminal domain"/>
    <property type="match status" value="2"/>
</dbReference>
<dbReference type="InterPro" id="IPR000413">
    <property type="entry name" value="Integrin_alpha"/>
</dbReference>
<dbReference type="GO" id="GO:0007160">
    <property type="term" value="P:cell-matrix adhesion"/>
    <property type="evidence" value="ECO:0007669"/>
    <property type="project" value="TreeGrafter"/>
</dbReference>
<dbReference type="GO" id="GO:0098609">
    <property type="term" value="P:cell-cell adhesion"/>
    <property type="evidence" value="ECO:0007669"/>
    <property type="project" value="TreeGrafter"/>
</dbReference>
<dbReference type="SMART" id="SM00191">
    <property type="entry name" value="Int_alpha"/>
    <property type="match status" value="6"/>
</dbReference>
<dbReference type="GO" id="GO:0007229">
    <property type="term" value="P:integrin-mediated signaling pathway"/>
    <property type="evidence" value="ECO:0007669"/>
    <property type="project" value="TreeGrafter"/>
</dbReference>
<evidence type="ECO:0000256" key="2">
    <source>
        <dbReference type="ARBA" id="ARBA00022737"/>
    </source>
</evidence>
<gene>
    <name evidence="5" type="ORF">A3C89_02370</name>
</gene>
<dbReference type="PROSITE" id="PS00409">
    <property type="entry name" value="PROKAR_NTER_METHYL"/>
    <property type="match status" value="1"/>
</dbReference>
<keyword evidence="2" id="KW-0677">Repeat</keyword>
<comment type="caution">
    <text evidence="5">The sequence shown here is derived from an EMBL/GenBank/DDBJ whole genome shotgun (WGS) entry which is preliminary data.</text>
</comment>
<dbReference type="Proteomes" id="UP000178794">
    <property type="component" value="Unassembled WGS sequence"/>
</dbReference>
<dbReference type="Gene3D" id="3.30.700.10">
    <property type="entry name" value="Glycoprotein, Type 4 Pilin"/>
    <property type="match status" value="1"/>
</dbReference>
<dbReference type="PANTHER" id="PTHR23220">
    <property type="entry name" value="INTEGRIN ALPHA"/>
    <property type="match status" value="1"/>
</dbReference>
<dbReference type="InterPro" id="IPR045584">
    <property type="entry name" value="Pilin-like"/>
</dbReference>
<dbReference type="InterPro" id="IPR013519">
    <property type="entry name" value="Int_alpha_beta-p"/>
</dbReference>
<keyword evidence="3" id="KW-0325">Glycoprotein</keyword>
<keyword evidence="4" id="KW-1133">Transmembrane helix</keyword>
<dbReference type="EMBL" id="MFLF01000005">
    <property type="protein sequence ID" value="OGG60454.1"/>
    <property type="molecule type" value="Genomic_DNA"/>
</dbReference>
<dbReference type="AlphaFoldDB" id="A0A1F6DG95"/>
<dbReference type="GO" id="GO:0008305">
    <property type="term" value="C:integrin complex"/>
    <property type="evidence" value="ECO:0007669"/>
    <property type="project" value="InterPro"/>
</dbReference>
<accession>A0A1F6DG95</accession>